<evidence type="ECO:0000259" key="11">
    <source>
        <dbReference type="PROSITE" id="PS51194"/>
    </source>
</evidence>
<accession>A0A429G786</accession>
<dbReference type="GO" id="GO:0006281">
    <property type="term" value="P:DNA repair"/>
    <property type="evidence" value="ECO:0007669"/>
    <property type="project" value="UniProtKB-KW"/>
</dbReference>
<keyword evidence="1" id="KW-0547">Nucleotide-binding</keyword>
<dbReference type="InterPro" id="IPR052511">
    <property type="entry name" value="ATP-dep_Helicase"/>
</dbReference>
<dbReference type="Pfam" id="PF00271">
    <property type="entry name" value="Helicase_C"/>
    <property type="match status" value="1"/>
</dbReference>
<dbReference type="InterPro" id="IPR001650">
    <property type="entry name" value="Helicase_C-like"/>
</dbReference>
<dbReference type="PROSITE" id="PS51194">
    <property type="entry name" value="HELICASE_CTER"/>
    <property type="match status" value="1"/>
</dbReference>
<dbReference type="Gene3D" id="3.40.50.300">
    <property type="entry name" value="P-loop containing nucleotide triphosphate hydrolases"/>
    <property type="match status" value="2"/>
</dbReference>
<dbReference type="InterPro" id="IPR011545">
    <property type="entry name" value="DEAD/DEAH_box_helicase_dom"/>
</dbReference>
<keyword evidence="5" id="KW-0067">ATP-binding</keyword>
<dbReference type="GO" id="GO:0005524">
    <property type="term" value="F:ATP binding"/>
    <property type="evidence" value="ECO:0007669"/>
    <property type="project" value="UniProtKB-KW"/>
</dbReference>
<dbReference type="GO" id="GO:0016887">
    <property type="term" value="F:ATP hydrolysis activity"/>
    <property type="evidence" value="ECO:0007669"/>
    <property type="project" value="TreeGrafter"/>
</dbReference>
<dbReference type="InterPro" id="IPR017170">
    <property type="entry name" value="Lhr-like"/>
</dbReference>
<evidence type="ECO:0000256" key="4">
    <source>
        <dbReference type="ARBA" id="ARBA00022806"/>
    </source>
</evidence>
<reference evidence="12 13" key="1">
    <citation type="submission" date="2018-10" db="EMBL/GenBank/DDBJ databases">
        <title>Co-occurring genomic capacity for anaerobic methane metabolism and dissimilatory sulfite reduction discovered in the Korarchaeota.</title>
        <authorList>
            <person name="Mckay L.J."/>
            <person name="Dlakic M."/>
            <person name="Fields M.W."/>
            <person name="Delmont T.O."/>
            <person name="Eren A.M."/>
            <person name="Jay Z.J."/>
            <person name="Klingelsmith K.B."/>
            <person name="Rusch D.B."/>
            <person name="Inskeep W.P."/>
        </authorList>
    </citation>
    <scope>NUCLEOTIDE SEQUENCE [LARGE SCALE GENOMIC DNA]</scope>
    <source>
        <strain evidence="12 13">WS</strain>
    </source>
</reference>
<evidence type="ECO:0000313" key="13">
    <source>
        <dbReference type="Proteomes" id="UP000278149"/>
    </source>
</evidence>
<dbReference type="Pfam" id="PF08494">
    <property type="entry name" value="DEAD_assoc"/>
    <property type="match status" value="1"/>
</dbReference>
<sequence>MNSEDIFKLFPKCLISAIRDKGITELTEIQRKGIPYVMRGDNVLLIAPTGSGKTEAAIWPIISKILAENEKMGFLLLYITPLRALNRDLEDRIIFWASKCGLNVGVRHGDTLKSERQRQSESPPEIIITTPETLQIMLSSPKLSLHLSRVKYVVIDEVHELLDDKRGVQLSIALERLKRITRRDFQRVMLSASLGNPHLALSFFSYSKKGEVVTSGEERKMIIKVIFPKVAEEDLRLSSKLLLEPDAIARVRVLADAIRSSRSAIVFTNTRSMAEALGYRMSKIFSELKIHVHHSSLSREARVESESLLKMGELSAVISTSSMELGIDVGHIDTVLQYGSPRQALKLLQRVGRSGHGPRGVARGLIVAQDSDDFLESLVLSKNALEGKLEEIRPLEKSYDVLYHTIVGMLLRERELSVNDIVKVANGCYPYRDLSAEDCRKLLSFMSRAWPRVIWYDENMDSVRRASELAFDYFFSNVSTIPETVGYSVVDEITGFYIGKLDEAFVLEYLFPGAKFVFRGSVWRMKRIEGGTIYVEQVFDPIGAIPSWIGEQLPVSMEVASEVGRLRGRVEEAYRRGKLDSLSHEIAKEYGFSTEEDIRRALSPILEHVEGGFPLPTDKRIVVEDVRGGVVIHSTYGNLVNRTLGRAIAQAMLKRFKLLVRVSEDPYRILVLGVSSEPIVNVMKSLVGEGEEFFLEAIENSSFFRLRLLHTLKRMGLIKDYASSKIISLNKLARAYEGTPPYEEALRETLIKDFDIEGAMELLRCIERGEIEVVRSEKEGPSPLALLGLDRSGLPLEVIPPAELSRRLLENFKNRILSQQVTLVCSDCWSWFMDSDVNSLMEIGAPVCPNCGSRRIAAVTGYLVSEAKRYVEESRQKGKPSVGNWELADRCYEFGLLSERYGLPAIVAMAARAVDPIDIERLLSEVDEVNERFFEALARIETEAVKRRMMGKKKRSKL</sequence>
<evidence type="ECO:0000256" key="7">
    <source>
        <dbReference type="ARBA" id="ARBA00023204"/>
    </source>
</evidence>
<gene>
    <name evidence="12" type="ORF">D9Q81_03620</name>
</gene>
<feature type="domain" description="Helicase C-terminal" evidence="11">
    <location>
        <begin position="250"/>
        <end position="400"/>
    </location>
</feature>
<dbReference type="InterPro" id="IPR013701">
    <property type="entry name" value="Lhr-like_DEAD/DEAH_assoc"/>
</dbReference>
<evidence type="ECO:0000256" key="3">
    <source>
        <dbReference type="ARBA" id="ARBA00022801"/>
    </source>
</evidence>
<evidence type="ECO:0000256" key="6">
    <source>
        <dbReference type="ARBA" id="ARBA00023125"/>
    </source>
</evidence>
<dbReference type="InterPro" id="IPR027417">
    <property type="entry name" value="P-loop_NTPase"/>
</dbReference>
<dbReference type="Pfam" id="PF00270">
    <property type="entry name" value="DEAD"/>
    <property type="match status" value="1"/>
</dbReference>
<dbReference type="Pfam" id="PF19306">
    <property type="entry name" value="WHD_Lhr"/>
    <property type="match status" value="1"/>
</dbReference>
<name>A0A429G786_9CREN</name>
<evidence type="ECO:0000256" key="1">
    <source>
        <dbReference type="ARBA" id="ARBA00022741"/>
    </source>
</evidence>
<feature type="domain" description="Helicase ATP-binding" evidence="10">
    <location>
        <begin position="34"/>
        <end position="212"/>
    </location>
</feature>
<evidence type="ECO:0000256" key="8">
    <source>
        <dbReference type="ARBA" id="ARBA00023235"/>
    </source>
</evidence>
<dbReference type="InterPro" id="IPR045628">
    <property type="entry name" value="Lhr_WH_dom"/>
</dbReference>
<keyword evidence="7" id="KW-0234">DNA repair</keyword>
<proteinExistence type="inferred from homology"/>
<dbReference type="Proteomes" id="UP000278149">
    <property type="component" value="Unassembled WGS sequence"/>
</dbReference>
<keyword evidence="2" id="KW-0227">DNA damage</keyword>
<dbReference type="PANTHER" id="PTHR47962:SF5">
    <property type="entry name" value="ATP-DEPENDENT HELICASE LHR-RELATED"/>
    <property type="match status" value="1"/>
</dbReference>
<dbReference type="GO" id="GO:0003677">
    <property type="term" value="F:DNA binding"/>
    <property type="evidence" value="ECO:0007669"/>
    <property type="project" value="UniProtKB-KW"/>
</dbReference>
<evidence type="ECO:0000256" key="2">
    <source>
        <dbReference type="ARBA" id="ARBA00022763"/>
    </source>
</evidence>
<keyword evidence="3" id="KW-0378">Hydrolase</keyword>
<dbReference type="PANTHER" id="PTHR47962">
    <property type="entry name" value="ATP-DEPENDENT HELICASE LHR-RELATED-RELATED"/>
    <property type="match status" value="1"/>
</dbReference>
<organism evidence="12 13">
    <name type="scientific">Candidatus Korarchaeum cryptofilum</name>
    <dbReference type="NCBI Taxonomy" id="498846"/>
    <lineage>
        <taxon>Archaea</taxon>
        <taxon>Thermoproteota</taxon>
        <taxon>Candidatus Korarchaeia</taxon>
        <taxon>Candidatus Korarchaeales</taxon>
        <taxon>Candidatus Korarchaeaceae</taxon>
        <taxon>Candidatus Korarchaeum</taxon>
    </lineage>
</organism>
<dbReference type="PIRSF" id="PIRSF037307">
    <property type="entry name" value="Lhr-like_helic_prd"/>
    <property type="match status" value="1"/>
</dbReference>
<evidence type="ECO:0000256" key="9">
    <source>
        <dbReference type="ARBA" id="ARBA00093467"/>
    </source>
</evidence>
<protein>
    <submittedName>
        <fullName evidence="12">DEAD/DEAH box helicase</fullName>
    </submittedName>
</protein>
<keyword evidence="8" id="KW-0413">Isomerase</keyword>
<evidence type="ECO:0000259" key="10">
    <source>
        <dbReference type="PROSITE" id="PS51192"/>
    </source>
</evidence>
<comment type="caution">
    <text evidence="12">The sequence shown here is derived from an EMBL/GenBank/DDBJ whole genome shotgun (WGS) entry which is preliminary data.</text>
</comment>
<dbReference type="GO" id="GO:0140097">
    <property type="term" value="F:catalytic activity, acting on DNA"/>
    <property type="evidence" value="ECO:0007669"/>
    <property type="project" value="UniProtKB-ARBA"/>
</dbReference>
<dbReference type="InterPro" id="IPR014001">
    <property type="entry name" value="Helicase_ATP-bd"/>
</dbReference>
<dbReference type="PROSITE" id="PS51192">
    <property type="entry name" value="HELICASE_ATP_BIND_1"/>
    <property type="match status" value="1"/>
</dbReference>
<dbReference type="SUPFAM" id="SSF52540">
    <property type="entry name" value="P-loop containing nucleoside triphosphate hydrolases"/>
    <property type="match status" value="2"/>
</dbReference>
<comment type="similarity">
    <text evidence="9">Belongs to the Lhr helicase family. Lhr-Core subfamily.</text>
</comment>
<dbReference type="SMART" id="SM00490">
    <property type="entry name" value="HELICc"/>
    <property type="match status" value="1"/>
</dbReference>
<dbReference type="EMBL" id="RCOR01000018">
    <property type="protein sequence ID" value="RSN69697.1"/>
    <property type="molecule type" value="Genomic_DNA"/>
</dbReference>
<dbReference type="SMART" id="SM00487">
    <property type="entry name" value="DEXDc"/>
    <property type="match status" value="1"/>
</dbReference>
<keyword evidence="6" id="KW-0238">DNA-binding</keyword>
<dbReference type="GO" id="GO:0004386">
    <property type="term" value="F:helicase activity"/>
    <property type="evidence" value="ECO:0007669"/>
    <property type="project" value="UniProtKB-KW"/>
</dbReference>
<keyword evidence="4 12" id="KW-0347">Helicase</keyword>
<evidence type="ECO:0000256" key="5">
    <source>
        <dbReference type="ARBA" id="ARBA00022840"/>
    </source>
</evidence>
<evidence type="ECO:0000313" key="12">
    <source>
        <dbReference type="EMBL" id="RSN69697.1"/>
    </source>
</evidence>
<dbReference type="AlphaFoldDB" id="A0A429G786"/>